<organism evidence="2 3">
    <name type="scientific">Idiomarina seosinensis</name>
    <dbReference type="NCBI Taxonomy" id="281739"/>
    <lineage>
        <taxon>Bacteria</taxon>
        <taxon>Pseudomonadati</taxon>
        <taxon>Pseudomonadota</taxon>
        <taxon>Gammaproteobacteria</taxon>
        <taxon>Alteromonadales</taxon>
        <taxon>Idiomarinaceae</taxon>
        <taxon>Idiomarina</taxon>
    </lineage>
</organism>
<evidence type="ECO:0000259" key="1">
    <source>
        <dbReference type="Pfam" id="PF01755"/>
    </source>
</evidence>
<dbReference type="Proteomes" id="UP000287908">
    <property type="component" value="Unassembled WGS sequence"/>
</dbReference>
<feature type="domain" description="Glycosyl transferase family 25" evidence="1">
    <location>
        <begin position="6"/>
        <end position="184"/>
    </location>
</feature>
<dbReference type="RefSeq" id="WP_126784536.1">
    <property type="nucleotide sequence ID" value="NZ_PIQF01000002.1"/>
</dbReference>
<dbReference type="InterPro" id="IPR002654">
    <property type="entry name" value="Glyco_trans_25"/>
</dbReference>
<dbReference type="Pfam" id="PF01755">
    <property type="entry name" value="Glyco_transf_25"/>
    <property type="match status" value="1"/>
</dbReference>
<dbReference type="OrthoDB" id="9816113at2"/>
<evidence type="ECO:0000313" key="3">
    <source>
        <dbReference type="Proteomes" id="UP000287908"/>
    </source>
</evidence>
<comment type="caution">
    <text evidence="2">The sequence shown here is derived from an EMBL/GenBank/DDBJ whole genome shotgun (WGS) entry which is preliminary data.</text>
</comment>
<keyword evidence="2" id="KW-0808">Transferase</keyword>
<proteinExistence type="predicted"/>
<dbReference type="GO" id="GO:0016740">
    <property type="term" value="F:transferase activity"/>
    <property type="evidence" value="ECO:0007669"/>
    <property type="project" value="UniProtKB-KW"/>
</dbReference>
<gene>
    <name evidence="2" type="ORF">CWI81_06685</name>
</gene>
<dbReference type="CDD" id="cd06532">
    <property type="entry name" value="Glyco_transf_25"/>
    <property type="match status" value="1"/>
</dbReference>
<reference evidence="2 3" key="1">
    <citation type="journal article" date="2011" name="Front. Microbiol.">
        <title>Genomic signatures of strain selection and enhancement in Bacillus atrophaeus var. globigii, a historical biowarfare simulant.</title>
        <authorList>
            <person name="Gibbons H.S."/>
            <person name="Broomall S.M."/>
            <person name="McNew L.A."/>
            <person name="Daligault H."/>
            <person name="Chapman C."/>
            <person name="Bruce D."/>
            <person name="Karavis M."/>
            <person name="Krepps M."/>
            <person name="McGregor P.A."/>
            <person name="Hong C."/>
            <person name="Park K.H."/>
            <person name="Akmal A."/>
            <person name="Feldman A."/>
            <person name="Lin J.S."/>
            <person name="Chang W.E."/>
            <person name="Higgs B.W."/>
            <person name="Demirev P."/>
            <person name="Lindquist J."/>
            <person name="Liem A."/>
            <person name="Fochler E."/>
            <person name="Read T.D."/>
            <person name="Tapia R."/>
            <person name="Johnson S."/>
            <person name="Bishop-Lilly K.A."/>
            <person name="Detter C."/>
            <person name="Han C."/>
            <person name="Sozhamannan S."/>
            <person name="Rosenzweig C.N."/>
            <person name="Skowronski E.W."/>
        </authorList>
    </citation>
    <scope>NUCLEOTIDE SEQUENCE [LARGE SCALE GENOMIC DNA]</scope>
    <source>
        <strain evidence="2 3">CL-SP19</strain>
    </source>
</reference>
<dbReference type="AlphaFoldDB" id="A0A432ZCY3"/>
<evidence type="ECO:0000313" key="2">
    <source>
        <dbReference type="EMBL" id="RUO75808.1"/>
    </source>
</evidence>
<dbReference type="EMBL" id="PIQF01000002">
    <property type="protein sequence ID" value="RUO75808.1"/>
    <property type="molecule type" value="Genomic_DNA"/>
</dbReference>
<keyword evidence="3" id="KW-1185">Reference proteome</keyword>
<name>A0A432ZCY3_9GAMM</name>
<sequence length="241" mass="28297">MHSDVPILLINLDRSKQRLQSATEQLNQWRLPFTRISAVDGKSLDENTVKRVFDEDNARCRYPYDLTIGEIGCYLSHVKCWQYIVDHKLDFAVILEDDLCLNADTPKVLDQLRKITTEWDYIKLASPYKFRPYHIVEQLTQSNPTISLVRYRQKIPSGTVAQVISYRGAQRLLQQRPPFFRPIDVDIQWQHELTLDTFGLLPYIADNADAPSEIQQLATRKALKQRRWVKLKELLRFKLKI</sequence>
<accession>A0A432ZCY3</accession>
<protein>
    <submittedName>
        <fullName evidence="2">Glycosyl transferase</fullName>
    </submittedName>
</protein>